<evidence type="ECO:0000313" key="2">
    <source>
        <dbReference type="EMBL" id="TEB21531.1"/>
    </source>
</evidence>
<keyword evidence="3" id="KW-1185">Reference proteome</keyword>
<comment type="caution">
    <text evidence="2">The sequence shown here is derived from an EMBL/GenBank/DDBJ whole genome shotgun (WGS) entry which is preliminary data.</text>
</comment>
<feature type="compositionally biased region" description="Polar residues" evidence="1">
    <location>
        <begin position="304"/>
        <end position="321"/>
    </location>
</feature>
<gene>
    <name evidence="2" type="ORF">FA13DRAFT_1819439</name>
</gene>
<accession>A0A4Y7SIE8</accession>
<dbReference type="OrthoDB" id="2804471at2759"/>
<sequence length="350" mass="38304">MSISQDEAQALADAVAAWRTQEYIYIPFCTLYVYYMVTTIAEEVSIIVPQKWTRAKSLYMVIRYSVLAHIALQLCKDYRTYLSITPPNCKAIWVISEAARWIAALVCDVTLGLCLGALLQAKIPHLIVITALSSALPFIAAVLEVGGSIQFPAEPTSDLDNELGYPCYWVSSQQLSEETMTYAGRTIRSYLNLATTTPILGIATLIVRYKGTGSRLLQVIRRDGGVHYLSLLAIRLVNAIVHAPASTSFAVPDGHPLFLLANRSNDIIIPILAQRLLINMRNIDYMGSEPVASKLLFAPPTPGSEDSNIRSGQFDSNSSEMNPEGRGSPPQDTRDARREILPGGGAIDTA</sequence>
<dbReference type="AlphaFoldDB" id="A0A4Y7SIE8"/>
<protein>
    <submittedName>
        <fullName evidence="2">Uncharacterized protein</fullName>
    </submittedName>
</protein>
<evidence type="ECO:0000313" key="3">
    <source>
        <dbReference type="Proteomes" id="UP000298030"/>
    </source>
</evidence>
<feature type="region of interest" description="Disordered" evidence="1">
    <location>
        <begin position="296"/>
        <end position="350"/>
    </location>
</feature>
<reference evidence="2 3" key="1">
    <citation type="journal article" date="2019" name="Nat. Ecol. Evol.">
        <title>Megaphylogeny resolves global patterns of mushroom evolution.</title>
        <authorList>
            <person name="Varga T."/>
            <person name="Krizsan K."/>
            <person name="Foldi C."/>
            <person name="Dima B."/>
            <person name="Sanchez-Garcia M."/>
            <person name="Sanchez-Ramirez S."/>
            <person name="Szollosi G.J."/>
            <person name="Szarkandi J.G."/>
            <person name="Papp V."/>
            <person name="Albert L."/>
            <person name="Andreopoulos W."/>
            <person name="Angelini C."/>
            <person name="Antonin V."/>
            <person name="Barry K.W."/>
            <person name="Bougher N.L."/>
            <person name="Buchanan P."/>
            <person name="Buyck B."/>
            <person name="Bense V."/>
            <person name="Catcheside P."/>
            <person name="Chovatia M."/>
            <person name="Cooper J."/>
            <person name="Damon W."/>
            <person name="Desjardin D."/>
            <person name="Finy P."/>
            <person name="Geml J."/>
            <person name="Haridas S."/>
            <person name="Hughes K."/>
            <person name="Justo A."/>
            <person name="Karasinski D."/>
            <person name="Kautmanova I."/>
            <person name="Kiss B."/>
            <person name="Kocsube S."/>
            <person name="Kotiranta H."/>
            <person name="LaButti K.M."/>
            <person name="Lechner B.E."/>
            <person name="Liimatainen K."/>
            <person name="Lipzen A."/>
            <person name="Lukacs Z."/>
            <person name="Mihaltcheva S."/>
            <person name="Morgado L.N."/>
            <person name="Niskanen T."/>
            <person name="Noordeloos M.E."/>
            <person name="Ohm R.A."/>
            <person name="Ortiz-Santana B."/>
            <person name="Ovrebo C."/>
            <person name="Racz N."/>
            <person name="Riley R."/>
            <person name="Savchenko A."/>
            <person name="Shiryaev A."/>
            <person name="Soop K."/>
            <person name="Spirin V."/>
            <person name="Szebenyi C."/>
            <person name="Tomsovsky M."/>
            <person name="Tulloss R.E."/>
            <person name="Uehling J."/>
            <person name="Grigoriev I.V."/>
            <person name="Vagvolgyi C."/>
            <person name="Papp T."/>
            <person name="Martin F.M."/>
            <person name="Miettinen O."/>
            <person name="Hibbett D.S."/>
            <person name="Nagy L.G."/>
        </authorList>
    </citation>
    <scope>NUCLEOTIDE SEQUENCE [LARGE SCALE GENOMIC DNA]</scope>
    <source>
        <strain evidence="2 3">FP101781</strain>
    </source>
</reference>
<organism evidence="2 3">
    <name type="scientific">Coprinellus micaceus</name>
    <name type="common">Glistening ink-cap mushroom</name>
    <name type="synonym">Coprinus micaceus</name>
    <dbReference type="NCBI Taxonomy" id="71717"/>
    <lineage>
        <taxon>Eukaryota</taxon>
        <taxon>Fungi</taxon>
        <taxon>Dikarya</taxon>
        <taxon>Basidiomycota</taxon>
        <taxon>Agaricomycotina</taxon>
        <taxon>Agaricomycetes</taxon>
        <taxon>Agaricomycetidae</taxon>
        <taxon>Agaricales</taxon>
        <taxon>Agaricineae</taxon>
        <taxon>Psathyrellaceae</taxon>
        <taxon>Coprinellus</taxon>
    </lineage>
</organism>
<dbReference type="Proteomes" id="UP000298030">
    <property type="component" value="Unassembled WGS sequence"/>
</dbReference>
<dbReference type="EMBL" id="QPFP01000108">
    <property type="protein sequence ID" value="TEB21531.1"/>
    <property type="molecule type" value="Genomic_DNA"/>
</dbReference>
<proteinExistence type="predicted"/>
<evidence type="ECO:0000256" key="1">
    <source>
        <dbReference type="SAM" id="MobiDB-lite"/>
    </source>
</evidence>
<name>A0A4Y7SIE8_COPMI</name>